<comment type="caution">
    <text evidence="2">The sequence shown here is derived from an EMBL/GenBank/DDBJ whole genome shotgun (WGS) entry which is preliminary data.</text>
</comment>
<dbReference type="PATRIC" id="fig|265726.11.peg.4502"/>
<evidence type="ECO:0000259" key="1">
    <source>
        <dbReference type="Pfam" id="PF22481"/>
    </source>
</evidence>
<evidence type="ECO:0000313" key="3">
    <source>
        <dbReference type="Proteomes" id="UP000033633"/>
    </source>
</evidence>
<reference evidence="2 3" key="1">
    <citation type="submission" date="2014-12" db="EMBL/GenBank/DDBJ databases">
        <title>Mercury Reductase activity and rhizosphere competence traits in the genome of root associated Photobacterium halotolerans MELD1.</title>
        <authorList>
            <person name="Mathew D.C."/>
            <person name="Huang C.-C."/>
        </authorList>
    </citation>
    <scope>NUCLEOTIDE SEQUENCE [LARGE SCALE GENOMIC DNA]</scope>
    <source>
        <strain evidence="2 3">MELD1</strain>
    </source>
</reference>
<organism evidence="2 3">
    <name type="scientific">Photobacterium halotolerans</name>
    <dbReference type="NCBI Taxonomy" id="265726"/>
    <lineage>
        <taxon>Bacteria</taxon>
        <taxon>Pseudomonadati</taxon>
        <taxon>Pseudomonadota</taxon>
        <taxon>Gammaproteobacteria</taxon>
        <taxon>Vibrionales</taxon>
        <taxon>Vibrionaceae</taxon>
        <taxon>Photobacterium</taxon>
    </lineage>
</organism>
<dbReference type="OrthoDB" id="5919057at2"/>
<sequence>MKLIKNIENGEFGIEGEVFFREFEKYIGLSIEGDNIEFAQKCAEYLNALPEDLFESLCEASIRYCNSFLSAIGEPAKSFEKSSDVIGLIYPSILLVPYPEKENEPVIHMELNCEWEPEHGMEWLIRGNKVLYVGAFNGEDPWSDFSKKEEWNYA</sequence>
<evidence type="ECO:0000313" key="2">
    <source>
        <dbReference type="EMBL" id="KKC99589.1"/>
    </source>
</evidence>
<feature type="domain" description="DUF6985" evidence="1">
    <location>
        <begin position="15"/>
        <end position="138"/>
    </location>
</feature>
<dbReference type="RefSeq" id="WP_046220820.1">
    <property type="nucleotide sequence ID" value="NZ_JWYV01000009.1"/>
</dbReference>
<gene>
    <name evidence="2" type="ORF">KY46_11685</name>
</gene>
<dbReference type="EMBL" id="JWYV01000009">
    <property type="protein sequence ID" value="KKC99589.1"/>
    <property type="molecule type" value="Genomic_DNA"/>
</dbReference>
<dbReference type="Proteomes" id="UP000033633">
    <property type="component" value="Unassembled WGS sequence"/>
</dbReference>
<dbReference type="InterPro" id="IPR054254">
    <property type="entry name" value="DUF6985"/>
</dbReference>
<name>A0A0F5VDN4_9GAMM</name>
<keyword evidence="3" id="KW-1185">Reference proteome</keyword>
<dbReference type="Pfam" id="PF22481">
    <property type="entry name" value="DUF6985"/>
    <property type="match status" value="1"/>
</dbReference>
<dbReference type="AlphaFoldDB" id="A0A0F5VDN4"/>
<protein>
    <recommendedName>
        <fullName evidence="1">DUF6985 domain-containing protein</fullName>
    </recommendedName>
</protein>
<proteinExistence type="predicted"/>
<accession>A0A0F5VDN4</accession>